<dbReference type="STRING" id="887929.HMP0721_0680"/>
<proteinExistence type="predicted"/>
<protein>
    <submittedName>
        <fullName evidence="1">Uncharacterized protein</fullName>
    </submittedName>
</protein>
<dbReference type="HOGENOM" id="CLU_2772704_0_0_9"/>
<keyword evidence="2" id="KW-1185">Reference proteome</keyword>
<organism evidence="1 2">
    <name type="scientific">Pseudoramibacter alactolyticus ATCC 23263</name>
    <dbReference type="NCBI Taxonomy" id="887929"/>
    <lineage>
        <taxon>Bacteria</taxon>
        <taxon>Bacillati</taxon>
        <taxon>Bacillota</taxon>
        <taxon>Clostridia</taxon>
        <taxon>Eubacteriales</taxon>
        <taxon>Eubacteriaceae</taxon>
        <taxon>Pseudoramibacter</taxon>
    </lineage>
</organism>
<sequence>MIKTFSLPLEGQFKFLSQPLHIGQRLSGYSEEIYYSLSMRWIYISVHIYNCQEVRQKYAIKKPIFFKID</sequence>
<accession>E6MF97</accession>
<gene>
    <name evidence="1" type="ORF">HMP0721_0680</name>
</gene>
<evidence type="ECO:0000313" key="1">
    <source>
        <dbReference type="EMBL" id="EFV02257.1"/>
    </source>
</evidence>
<evidence type="ECO:0000313" key="2">
    <source>
        <dbReference type="Proteomes" id="UP000004754"/>
    </source>
</evidence>
<comment type="caution">
    <text evidence="1">The sequence shown here is derived from an EMBL/GenBank/DDBJ whole genome shotgun (WGS) entry which is preliminary data.</text>
</comment>
<dbReference type="AlphaFoldDB" id="E6MF97"/>
<name>E6MF97_9FIRM</name>
<dbReference type="Proteomes" id="UP000004754">
    <property type="component" value="Unassembled WGS sequence"/>
</dbReference>
<reference evidence="1 2" key="1">
    <citation type="submission" date="2010-12" db="EMBL/GenBank/DDBJ databases">
        <authorList>
            <person name="Muzny D."/>
            <person name="Qin X."/>
            <person name="Deng J."/>
            <person name="Jiang H."/>
            <person name="Liu Y."/>
            <person name="Qu J."/>
            <person name="Song X.-Z."/>
            <person name="Zhang L."/>
            <person name="Thornton R."/>
            <person name="Coyle M."/>
            <person name="Francisco L."/>
            <person name="Jackson L."/>
            <person name="Javaid M."/>
            <person name="Korchina V."/>
            <person name="Kovar C."/>
            <person name="Mata R."/>
            <person name="Mathew T."/>
            <person name="Ngo R."/>
            <person name="Nguyen L."/>
            <person name="Nguyen N."/>
            <person name="Okwuonu G."/>
            <person name="Ongeri F."/>
            <person name="Pham C."/>
            <person name="Simmons D."/>
            <person name="Wilczek-Boney K."/>
            <person name="Hale W."/>
            <person name="Jakkamsetti A."/>
            <person name="Pham P."/>
            <person name="Ruth R."/>
            <person name="San Lucas F."/>
            <person name="Warren J."/>
            <person name="Zhang J."/>
            <person name="Zhao Z."/>
            <person name="Zhou C."/>
            <person name="Zhu D."/>
            <person name="Lee S."/>
            <person name="Bess C."/>
            <person name="Blankenburg K."/>
            <person name="Forbes L."/>
            <person name="Fu Q."/>
            <person name="Gubbala S."/>
            <person name="Hirani K."/>
            <person name="Jayaseelan J.C."/>
            <person name="Lara F."/>
            <person name="Munidasa M."/>
            <person name="Palculict T."/>
            <person name="Patil S."/>
            <person name="Pu L.-L."/>
            <person name="Saada N."/>
            <person name="Tang L."/>
            <person name="Weissenberger G."/>
            <person name="Zhu Y."/>
            <person name="Hemphill L."/>
            <person name="Shang Y."/>
            <person name="Youmans B."/>
            <person name="Ayvaz T."/>
            <person name="Ross M."/>
            <person name="Santibanez J."/>
            <person name="Aqrawi P."/>
            <person name="Gross S."/>
            <person name="Joshi V."/>
            <person name="Fowler G."/>
            <person name="Nazareth L."/>
            <person name="Reid J."/>
            <person name="Worley K."/>
            <person name="Petrosino J."/>
            <person name="Highlander S."/>
            <person name="Gibbs R."/>
        </authorList>
    </citation>
    <scope>NUCLEOTIDE SEQUENCE [LARGE SCALE GENOMIC DNA]</scope>
    <source>
        <strain evidence="1 2">ATCC 23263</strain>
    </source>
</reference>
<dbReference type="EMBL" id="AEQN01000011">
    <property type="protein sequence ID" value="EFV02257.1"/>
    <property type="molecule type" value="Genomic_DNA"/>
</dbReference>